<evidence type="ECO:0000313" key="3">
    <source>
        <dbReference type="Proteomes" id="UP001500325"/>
    </source>
</evidence>
<name>A0ABP8WM30_9PSEU</name>
<evidence type="ECO:0008006" key="4">
    <source>
        <dbReference type="Google" id="ProtNLM"/>
    </source>
</evidence>
<comment type="caution">
    <text evidence="2">The sequence shown here is derived from an EMBL/GenBank/DDBJ whole genome shotgun (WGS) entry which is preliminary data.</text>
</comment>
<evidence type="ECO:0000313" key="2">
    <source>
        <dbReference type="EMBL" id="GAA4691693.1"/>
    </source>
</evidence>
<feature type="compositionally biased region" description="Basic residues" evidence="1">
    <location>
        <begin position="152"/>
        <end position="163"/>
    </location>
</feature>
<feature type="region of interest" description="Disordered" evidence="1">
    <location>
        <begin position="143"/>
        <end position="169"/>
    </location>
</feature>
<dbReference type="EMBL" id="BAABIC010000009">
    <property type="protein sequence ID" value="GAA4691693.1"/>
    <property type="molecule type" value="Genomic_DNA"/>
</dbReference>
<proteinExistence type="predicted"/>
<accession>A0ABP8WM30</accession>
<dbReference type="Proteomes" id="UP001500325">
    <property type="component" value="Unassembled WGS sequence"/>
</dbReference>
<protein>
    <recommendedName>
        <fullName evidence="4">DUF222 domain-containing protein</fullName>
    </recommendedName>
</protein>
<sequence>MQQTECVPGGLADMPPGPELAAALARIDLSAVPASERLTALEAWHRQDSHTRAHFLRAMVAVGFADPERPHSAAELPDPHLDRADEIRAALAWTRRAAEGWSDHAVALVTELPHVWSALAQGLIDAPKASVFLRHPVGLPAAPDHPPLRSSCRAHHAGPRRRSPAGCSG</sequence>
<organism evidence="2 3">
    <name type="scientific">Pseudonocardia yuanmonensis</name>
    <dbReference type="NCBI Taxonomy" id="1095914"/>
    <lineage>
        <taxon>Bacteria</taxon>
        <taxon>Bacillati</taxon>
        <taxon>Actinomycetota</taxon>
        <taxon>Actinomycetes</taxon>
        <taxon>Pseudonocardiales</taxon>
        <taxon>Pseudonocardiaceae</taxon>
        <taxon>Pseudonocardia</taxon>
    </lineage>
</organism>
<reference evidence="3" key="1">
    <citation type="journal article" date="2019" name="Int. J. Syst. Evol. Microbiol.">
        <title>The Global Catalogue of Microorganisms (GCM) 10K type strain sequencing project: providing services to taxonomists for standard genome sequencing and annotation.</title>
        <authorList>
            <consortium name="The Broad Institute Genomics Platform"/>
            <consortium name="The Broad Institute Genome Sequencing Center for Infectious Disease"/>
            <person name="Wu L."/>
            <person name="Ma J."/>
        </authorList>
    </citation>
    <scope>NUCLEOTIDE SEQUENCE [LARGE SCALE GENOMIC DNA]</scope>
    <source>
        <strain evidence="3">JCM 18055</strain>
    </source>
</reference>
<gene>
    <name evidence="2" type="ORF">GCM10023215_30820</name>
</gene>
<keyword evidence="3" id="KW-1185">Reference proteome</keyword>
<dbReference type="RefSeq" id="WP_345381190.1">
    <property type="nucleotide sequence ID" value="NZ_BAABIC010000009.1"/>
</dbReference>
<evidence type="ECO:0000256" key="1">
    <source>
        <dbReference type="SAM" id="MobiDB-lite"/>
    </source>
</evidence>